<evidence type="ECO:0000256" key="1">
    <source>
        <dbReference type="ARBA" id="ARBA00004127"/>
    </source>
</evidence>
<keyword evidence="3 5" id="KW-1133">Transmembrane helix</keyword>
<dbReference type="Pfam" id="PF04191">
    <property type="entry name" value="PEMT"/>
    <property type="match status" value="1"/>
</dbReference>
<feature type="transmembrane region" description="Helical" evidence="5">
    <location>
        <begin position="34"/>
        <end position="56"/>
    </location>
</feature>
<evidence type="ECO:0000256" key="3">
    <source>
        <dbReference type="ARBA" id="ARBA00022989"/>
    </source>
</evidence>
<comment type="caution">
    <text evidence="6">The sequence shown here is derived from an EMBL/GenBank/DDBJ whole genome shotgun (WGS) entry which is preliminary data.</text>
</comment>
<evidence type="ECO:0000313" key="6">
    <source>
        <dbReference type="EMBL" id="MDF2953121.1"/>
    </source>
</evidence>
<evidence type="ECO:0000256" key="2">
    <source>
        <dbReference type="ARBA" id="ARBA00022692"/>
    </source>
</evidence>
<dbReference type="GO" id="GO:0012505">
    <property type="term" value="C:endomembrane system"/>
    <property type="evidence" value="ECO:0007669"/>
    <property type="project" value="UniProtKB-SubCell"/>
</dbReference>
<evidence type="ECO:0000256" key="4">
    <source>
        <dbReference type="ARBA" id="ARBA00023136"/>
    </source>
</evidence>
<gene>
    <name evidence="6" type="ORF">OD816_000366</name>
</gene>
<comment type="subcellular location">
    <subcellularLocation>
        <location evidence="1">Endomembrane system</location>
        <topology evidence="1">Multi-pass membrane protein</topology>
    </subcellularLocation>
</comment>
<accession>A0AAE3P5P3</accession>
<evidence type="ECO:0000313" key="7">
    <source>
        <dbReference type="Proteomes" id="UP001144110"/>
    </source>
</evidence>
<feature type="transmembrane region" description="Helical" evidence="5">
    <location>
        <begin position="6"/>
        <end position="27"/>
    </location>
</feature>
<name>A0AAE3P5P3_9BACT</name>
<protein>
    <submittedName>
        <fullName evidence="6">Protein-S-isoprenylcysteine O-methyltransferase Ste14</fullName>
    </submittedName>
</protein>
<keyword evidence="4 5" id="KW-0472">Membrane</keyword>
<sequence>MELLKNVFFWTNIATATIVLEFVVFISRRKYKRIVYILSGISALIFFEIPRLIIPLLPQPSIGLNLNIAKILGGLIFLSGLFIIGVAFFQIMEAKKESWKLRTSGIYGVVRHPMYLGDILWALGWSIIFNAFYGLILTFLWIFLRYSLAILEEEKLIEKYGETYKNYMQKVPKRLIPYLI</sequence>
<dbReference type="PANTHER" id="PTHR43847:SF1">
    <property type="entry name" value="BLL3993 PROTEIN"/>
    <property type="match status" value="1"/>
</dbReference>
<dbReference type="AlphaFoldDB" id="A0AAE3P5P3"/>
<evidence type="ECO:0000256" key="5">
    <source>
        <dbReference type="SAM" id="Phobius"/>
    </source>
</evidence>
<dbReference type="Proteomes" id="UP001144110">
    <property type="component" value="Unassembled WGS sequence"/>
</dbReference>
<proteinExistence type="predicted"/>
<dbReference type="PANTHER" id="PTHR43847">
    <property type="entry name" value="BLL3993 PROTEIN"/>
    <property type="match status" value="1"/>
</dbReference>
<dbReference type="InterPro" id="IPR052527">
    <property type="entry name" value="Metal_cation-efflux_comp"/>
</dbReference>
<dbReference type="EMBL" id="JAPHEG010000001">
    <property type="protein sequence ID" value="MDF2953121.1"/>
    <property type="molecule type" value="Genomic_DNA"/>
</dbReference>
<dbReference type="Gene3D" id="1.20.120.1630">
    <property type="match status" value="1"/>
</dbReference>
<organism evidence="6 7">
    <name type="scientific">Candidatus Thermodesulfobacterium syntrophicum</name>
    <dbReference type="NCBI Taxonomy" id="3060442"/>
    <lineage>
        <taxon>Bacteria</taxon>
        <taxon>Pseudomonadati</taxon>
        <taxon>Thermodesulfobacteriota</taxon>
        <taxon>Thermodesulfobacteria</taxon>
        <taxon>Thermodesulfobacteriales</taxon>
        <taxon>Thermodesulfobacteriaceae</taxon>
        <taxon>Thermodesulfobacterium</taxon>
    </lineage>
</organism>
<feature type="transmembrane region" description="Helical" evidence="5">
    <location>
        <begin position="119"/>
        <end position="144"/>
    </location>
</feature>
<dbReference type="InterPro" id="IPR007318">
    <property type="entry name" value="Phopholipid_MeTrfase"/>
</dbReference>
<keyword evidence="2 5" id="KW-0812">Transmembrane</keyword>
<reference evidence="6" key="1">
    <citation type="submission" date="2022-11" db="EMBL/GenBank/DDBJ databases">
        <title>Candidatus Alkanophaga archaea from heated hydrothermal vent sediment oxidize petroleum alkanes.</title>
        <authorList>
            <person name="Zehnle H."/>
            <person name="Laso-Perez R."/>
            <person name="Lipp J."/>
            <person name="Teske A."/>
            <person name="Wegener G."/>
        </authorList>
    </citation>
    <scope>NUCLEOTIDE SEQUENCE</scope>
    <source>
        <strain evidence="6">MCA70</strain>
    </source>
</reference>
<feature type="transmembrane region" description="Helical" evidence="5">
    <location>
        <begin position="68"/>
        <end position="92"/>
    </location>
</feature>